<feature type="transmembrane region" description="Helical" evidence="1">
    <location>
        <begin position="432"/>
        <end position="457"/>
    </location>
</feature>
<evidence type="ECO:0000256" key="1">
    <source>
        <dbReference type="SAM" id="Phobius"/>
    </source>
</evidence>
<evidence type="ECO:0000313" key="3">
    <source>
        <dbReference type="Proteomes" id="UP001197247"/>
    </source>
</evidence>
<feature type="transmembrane region" description="Helical" evidence="1">
    <location>
        <begin position="1019"/>
        <end position="1044"/>
    </location>
</feature>
<feature type="transmembrane region" description="Helical" evidence="1">
    <location>
        <begin position="399"/>
        <end position="420"/>
    </location>
</feature>
<keyword evidence="1" id="KW-0472">Membrane</keyword>
<organism evidence="2 3">
    <name type="scientific">Kineosporia corallincola</name>
    <dbReference type="NCBI Taxonomy" id="2835133"/>
    <lineage>
        <taxon>Bacteria</taxon>
        <taxon>Bacillati</taxon>
        <taxon>Actinomycetota</taxon>
        <taxon>Actinomycetes</taxon>
        <taxon>Kineosporiales</taxon>
        <taxon>Kineosporiaceae</taxon>
        <taxon>Kineosporia</taxon>
    </lineage>
</organism>
<accession>A0ABS5THD0</accession>
<reference evidence="2 3" key="1">
    <citation type="submission" date="2021-05" db="EMBL/GenBank/DDBJ databases">
        <title>Kineosporia and Streptomyces sp. nov. two new marine actinobacteria isolated from Coral.</title>
        <authorList>
            <person name="Buangrab K."/>
            <person name="Sutthacheep M."/>
            <person name="Yeemin T."/>
            <person name="Harunari E."/>
            <person name="Igarashi Y."/>
            <person name="Kanchanasin P."/>
            <person name="Tanasupawat S."/>
            <person name="Phongsopitanun W."/>
        </authorList>
    </citation>
    <scope>NUCLEOTIDE SEQUENCE [LARGE SCALE GENOMIC DNA]</scope>
    <source>
        <strain evidence="2 3">J2-2</strain>
    </source>
</reference>
<dbReference type="EMBL" id="JAHBAY010000004">
    <property type="protein sequence ID" value="MBT0769586.1"/>
    <property type="molecule type" value="Genomic_DNA"/>
</dbReference>
<sequence length="1050" mass="107048">MLRLLVRRARASWPLLAAVVAVVTVGATLLGVSARLLTVSADRALTVGLSRADPQDAEVIAYLSDLTNENAQQAAELTQNLLGDAVSPLGPGVSRVRASSTMRRVEDRGNTPQAAYLTGLDDLTAAARLIEGAWPSTTATGPLQTVVLESTARAMRLEPGSRVHLGAQVAAGDRDRVDSTDLLVTGIVAPLPEAGWDRDPLAAAGSEAALRLGFHTTFRAYGPFVTDLPTLWRSGLMLDRMQVATAPDLTNPPGAALDQVVTRLATADRRLGDQLEGLTENQRVASGLPATLARARTQQAVTRSTVLVVVLLGTLLTATALALAGRLVTRSRGTQTALLSTLGAGRGQLLLLAVGEALGLALVASVIAVPASSLVHAALTHLPALEQAGLAAGPGVSPAQVAVILAGAVVLALVLLLPVLQADPARVEGTRGGAGVLVRSGADLALVALAAVGWWQLRVQPVSGEGVDLVRILAPGVFLLAGSALTVRLTGLPLRLADRLARRSTRLVLPLAAFEAARRPQATAAALLLVLAVAAGTFGLAFGATWQRSQADQADLVVGTDVSVALAGSVQTGQGPALAAATGGTVSPVLDRDVPVGQWIGGAGDPPHLVALDASQAGTLLRGRLPGASWEQIGAGLTAGSATVSSVVLGGQGTVEMSGTADAGPPMLVTPRLVIEDGSGVRSACVLPTVLLDGTTHELGLCDALPEGARVVAMTVDAGLDPATAPPADEVTPGNARLELSFRIPGSADGGEWTASNYGGETGARVSGVSGEVESSGDGVVLELTATVPVIDLAYADGRLVMTGFEPPEVVPVAVSQEFADVLGAAPGDRFDVSFGLSSVPVRVTAVVPDVPSAPGRGAMLADIDTLGRALIARGDLAAPGNTWWVARATDPGAVRTLGLGKVTTRDAVYQELSKGPLRAGVPAALFLLVPAVLLLALGGLTLHIVSDLRVRAGQTDRLRALGLPRRTVRGLLLAQHGGLLVLLVAAGAVVGAVATRLVGPLLIRSDLGAPPIPGPLVVWPWFPETVLVFGLLAACLVVVRAVAQAQVRR</sequence>
<proteinExistence type="predicted"/>
<comment type="caution">
    <text evidence="2">The sequence shown here is derived from an EMBL/GenBank/DDBJ whole genome shotgun (WGS) entry which is preliminary data.</text>
</comment>
<feature type="transmembrane region" description="Helical" evidence="1">
    <location>
        <begin position="349"/>
        <end position="379"/>
    </location>
</feature>
<feature type="transmembrane region" description="Helical" evidence="1">
    <location>
        <begin position="972"/>
        <end position="999"/>
    </location>
</feature>
<dbReference type="Proteomes" id="UP001197247">
    <property type="component" value="Unassembled WGS sequence"/>
</dbReference>
<feature type="transmembrane region" description="Helical" evidence="1">
    <location>
        <begin position="924"/>
        <end position="951"/>
    </location>
</feature>
<keyword evidence="1" id="KW-0812">Transmembrane</keyword>
<feature type="transmembrane region" description="Helical" evidence="1">
    <location>
        <begin position="524"/>
        <end position="546"/>
    </location>
</feature>
<evidence type="ECO:0000313" key="2">
    <source>
        <dbReference type="EMBL" id="MBT0769586.1"/>
    </source>
</evidence>
<feature type="transmembrane region" description="Helical" evidence="1">
    <location>
        <begin position="306"/>
        <end position="328"/>
    </location>
</feature>
<name>A0ABS5THD0_9ACTN</name>
<gene>
    <name evidence="2" type="ORF">KIH74_11680</name>
</gene>
<dbReference type="RefSeq" id="WP_214155886.1">
    <property type="nucleotide sequence ID" value="NZ_JAHBAY010000004.1"/>
</dbReference>
<feature type="transmembrane region" description="Helical" evidence="1">
    <location>
        <begin position="477"/>
        <end position="497"/>
    </location>
</feature>
<keyword evidence="3" id="KW-1185">Reference proteome</keyword>
<keyword evidence="1" id="KW-1133">Transmembrane helix</keyword>
<protein>
    <submittedName>
        <fullName evidence="2">ABC transporter permease</fullName>
    </submittedName>
</protein>